<name>A0A849P3J4_9BURK</name>
<feature type="domain" description="LysM" evidence="3">
    <location>
        <begin position="468"/>
        <end position="511"/>
    </location>
</feature>
<sequence length="518" mass="56965">MPNLDNDPKVDYWTNYYAARPTSIQTMAQRSSRYIYYITKELEKRNMPSELALLPFVESAYNATALSRSKAAGLWQFIPSTGTHYNLAQDWWKDERRDTVHSTRAALDYLSYLYKFQGNDWHLALASYNWGEGAVRRARERNAAQGRGTDYLSLRMPNETRDYVPKLLAIKRIIANPAKYGVTLPHVPDQPYFVEVVKDKDIDVSTIVRLAGISDEEFRLLNPANKRQVILGEHRTRILLPKKNIAQYEKNLKQHKGELSSWKGYTPTPGESLATIAQRHGISLESLKSMNGYGRNQNVAISSRTLIVPRTGVSMNSSPSGIDTRDIANPIADSATMLASNQVNLPVQTPPIRQVNPDVRLGAVNSNPQARLVSTATRRPPALPVPASPAAEVPPTPTAEPPNEDLIASLVANPTGNAPSQQTSTVTQTPAPVAPATYSATYNPATSTVGTRAASAPMYTQRTSGGSVVHTVVAGDTLYSLSRRYGTTVENIRALNNLGAREIRTGERLRMPGSGVQS</sequence>
<comment type="caution">
    <text evidence="4">The sequence shown here is derived from an EMBL/GenBank/DDBJ whole genome shotgun (WGS) entry which is preliminary data.</text>
</comment>
<dbReference type="EMBL" id="JABGBN010000001">
    <property type="protein sequence ID" value="NOL50924.1"/>
    <property type="molecule type" value="Genomic_DNA"/>
</dbReference>
<dbReference type="CDD" id="cd00118">
    <property type="entry name" value="LysM"/>
    <property type="match status" value="1"/>
</dbReference>
<reference evidence="4 5" key="1">
    <citation type="submission" date="2020-05" db="EMBL/GenBank/DDBJ databases">
        <authorList>
            <person name="Niu N."/>
        </authorList>
    </citation>
    <scope>NUCLEOTIDE SEQUENCE [LARGE SCALE GENOMIC DNA]</scope>
    <source>
        <strain evidence="4 5">3340-03</strain>
    </source>
</reference>
<dbReference type="Proteomes" id="UP000537862">
    <property type="component" value="Unassembled WGS sequence"/>
</dbReference>
<evidence type="ECO:0000313" key="5">
    <source>
        <dbReference type="Proteomes" id="UP000537862"/>
    </source>
</evidence>
<evidence type="ECO:0000256" key="1">
    <source>
        <dbReference type="ARBA" id="ARBA00007734"/>
    </source>
</evidence>
<dbReference type="InterPro" id="IPR008258">
    <property type="entry name" value="Transglycosylase_SLT_dom_1"/>
</dbReference>
<dbReference type="SMART" id="SM00257">
    <property type="entry name" value="LysM"/>
    <property type="match status" value="2"/>
</dbReference>
<organism evidence="4 5">
    <name type="scientific">Pelistega suis</name>
    <dbReference type="NCBI Taxonomy" id="1631957"/>
    <lineage>
        <taxon>Bacteria</taxon>
        <taxon>Pseudomonadati</taxon>
        <taxon>Pseudomonadota</taxon>
        <taxon>Betaproteobacteria</taxon>
        <taxon>Burkholderiales</taxon>
        <taxon>Alcaligenaceae</taxon>
        <taxon>Pelistega</taxon>
    </lineage>
</organism>
<feature type="compositionally biased region" description="Pro residues" evidence="2">
    <location>
        <begin position="381"/>
        <end position="400"/>
    </location>
</feature>
<dbReference type="Pfam" id="PF01476">
    <property type="entry name" value="LysM"/>
    <property type="match status" value="2"/>
</dbReference>
<accession>A0A849P3J4</accession>
<dbReference type="PROSITE" id="PS51782">
    <property type="entry name" value="LYSM"/>
    <property type="match status" value="2"/>
</dbReference>
<dbReference type="PANTHER" id="PTHR33734">
    <property type="entry name" value="LYSM DOMAIN-CONTAINING GPI-ANCHORED PROTEIN 2"/>
    <property type="match status" value="1"/>
</dbReference>
<dbReference type="Gene3D" id="1.10.530.10">
    <property type="match status" value="1"/>
</dbReference>
<comment type="similarity">
    <text evidence="1">Belongs to the transglycosylase Slt family.</text>
</comment>
<dbReference type="Pfam" id="PF01464">
    <property type="entry name" value="SLT"/>
    <property type="match status" value="1"/>
</dbReference>
<gene>
    <name evidence="4" type="ORF">HKX39_01855</name>
</gene>
<dbReference type="PANTHER" id="PTHR33734:SF22">
    <property type="entry name" value="MEMBRANE-BOUND LYTIC MUREIN TRANSGLYCOSYLASE D"/>
    <property type="match status" value="1"/>
</dbReference>
<feature type="region of interest" description="Disordered" evidence="2">
    <location>
        <begin position="374"/>
        <end position="404"/>
    </location>
</feature>
<dbReference type="InterPro" id="IPR000189">
    <property type="entry name" value="Transglyc_AS"/>
</dbReference>
<evidence type="ECO:0000259" key="3">
    <source>
        <dbReference type="PROSITE" id="PS51782"/>
    </source>
</evidence>
<dbReference type="PROSITE" id="PS00922">
    <property type="entry name" value="TRANSGLYCOSYLASE"/>
    <property type="match status" value="1"/>
</dbReference>
<dbReference type="InterPro" id="IPR023346">
    <property type="entry name" value="Lysozyme-like_dom_sf"/>
</dbReference>
<dbReference type="GO" id="GO:0008933">
    <property type="term" value="F:peptidoglycan lytic transglycosylase activity"/>
    <property type="evidence" value="ECO:0007669"/>
    <property type="project" value="InterPro"/>
</dbReference>
<dbReference type="Gene3D" id="3.10.350.10">
    <property type="entry name" value="LysM domain"/>
    <property type="match status" value="2"/>
</dbReference>
<dbReference type="CDD" id="cd16894">
    <property type="entry name" value="MltD-like"/>
    <property type="match status" value="1"/>
</dbReference>
<dbReference type="InterPro" id="IPR036779">
    <property type="entry name" value="LysM_dom_sf"/>
</dbReference>
<evidence type="ECO:0000313" key="4">
    <source>
        <dbReference type="EMBL" id="NOL50924.1"/>
    </source>
</evidence>
<dbReference type="GO" id="GO:0016020">
    <property type="term" value="C:membrane"/>
    <property type="evidence" value="ECO:0007669"/>
    <property type="project" value="InterPro"/>
</dbReference>
<dbReference type="SUPFAM" id="SSF54106">
    <property type="entry name" value="LysM domain"/>
    <property type="match status" value="2"/>
</dbReference>
<dbReference type="GO" id="GO:0000270">
    <property type="term" value="P:peptidoglycan metabolic process"/>
    <property type="evidence" value="ECO:0007669"/>
    <property type="project" value="InterPro"/>
</dbReference>
<feature type="domain" description="LysM" evidence="3">
    <location>
        <begin position="263"/>
        <end position="307"/>
    </location>
</feature>
<protein>
    <submittedName>
        <fullName evidence="4">Transglycosylase SLT domain-containing protein</fullName>
    </submittedName>
</protein>
<keyword evidence="5" id="KW-1185">Reference proteome</keyword>
<dbReference type="InterPro" id="IPR018392">
    <property type="entry name" value="LysM"/>
</dbReference>
<dbReference type="AlphaFoldDB" id="A0A849P3J4"/>
<evidence type="ECO:0000256" key="2">
    <source>
        <dbReference type="SAM" id="MobiDB-lite"/>
    </source>
</evidence>
<dbReference type="SUPFAM" id="SSF53955">
    <property type="entry name" value="Lysozyme-like"/>
    <property type="match status" value="1"/>
</dbReference>
<proteinExistence type="inferred from homology"/>